<feature type="domain" description="Neurotransmitter-gated ion-channel transmembrane" evidence="8">
    <location>
        <begin position="242"/>
        <end position="456"/>
    </location>
</feature>
<protein>
    <submittedName>
        <fullName evidence="9">Uncharacterized protein</fullName>
    </submittedName>
</protein>
<name>A0A7M5XNG5_9CNID</name>
<dbReference type="InterPro" id="IPR036734">
    <property type="entry name" value="Neur_chan_lig-bd_sf"/>
</dbReference>
<dbReference type="GeneID" id="136811573"/>
<accession>A0A7M5XNG5</accession>
<dbReference type="EnsemblMetazoa" id="CLYHEMT025386.1">
    <property type="protein sequence ID" value="CLYHEMP025386.1"/>
    <property type="gene ID" value="CLYHEMG025386"/>
</dbReference>
<evidence type="ECO:0000256" key="6">
    <source>
        <dbReference type="RuleBase" id="RU000687"/>
    </source>
</evidence>
<dbReference type="CDD" id="cd18997">
    <property type="entry name" value="LGIC_ECD_nAChR"/>
    <property type="match status" value="1"/>
</dbReference>
<keyword evidence="6" id="KW-0732">Signal</keyword>
<dbReference type="OrthoDB" id="5975154at2759"/>
<feature type="chain" id="PRO_5029938988" evidence="6">
    <location>
        <begin position="21"/>
        <end position="460"/>
    </location>
</feature>
<feature type="transmembrane region" description="Helical" evidence="6">
    <location>
        <begin position="266"/>
        <end position="284"/>
    </location>
</feature>
<dbReference type="Pfam" id="PF02932">
    <property type="entry name" value="Neur_chan_memb"/>
    <property type="match status" value="1"/>
</dbReference>
<evidence type="ECO:0000313" key="10">
    <source>
        <dbReference type="Proteomes" id="UP000594262"/>
    </source>
</evidence>
<evidence type="ECO:0000259" key="8">
    <source>
        <dbReference type="Pfam" id="PF02932"/>
    </source>
</evidence>
<keyword evidence="5 6" id="KW-0472">Membrane</keyword>
<keyword evidence="10" id="KW-1185">Reference proteome</keyword>
<evidence type="ECO:0000259" key="7">
    <source>
        <dbReference type="Pfam" id="PF02931"/>
    </source>
</evidence>
<dbReference type="RefSeq" id="XP_066924301.1">
    <property type="nucleotide sequence ID" value="XM_067068200.1"/>
</dbReference>
<dbReference type="AlphaFoldDB" id="A0A7M5XNG5"/>
<dbReference type="SUPFAM" id="SSF63712">
    <property type="entry name" value="Nicotinic receptor ligand binding domain-like"/>
    <property type="match status" value="1"/>
</dbReference>
<evidence type="ECO:0000256" key="4">
    <source>
        <dbReference type="ARBA" id="ARBA00022989"/>
    </source>
</evidence>
<dbReference type="InterPro" id="IPR038050">
    <property type="entry name" value="Neuro_actylchol_rec"/>
</dbReference>
<dbReference type="Pfam" id="PF02931">
    <property type="entry name" value="Neur_chan_LBD"/>
    <property type="match status" value="1"/>
</dbReference>
<feature type="transmembrane region" description="Helical" evidence="6">
    <location>
        <begin position="296"/>
        <end position="319"/>
    </location>
</feature>
<dbReference type="InterPro" id="IPR036719">
    <property type="entry name" value="Neuro-gated_channel_TM_sf"/>
</dbReference>
<dbReference type="PANTHER" id="PTHR18945">
    <property type="entry name" value="NEUROTRANSMITTER GATED ION CHANNEL"/>
    <property type="match status" value="1"/>
</dbReference>
<dbReference type="CDD" id="cd19051">
    <property type="entry name" value="LGIC_TM_cation"/>
    <property type="match status" value="1"/>
</dbReference>
<dbReference type="PROSITE" id="PS00236">
    <property type="entry name" value="NEUROTR_ION_CHANNEL"/>
    <property type="match status" value="1"/>
</dbReference>
<dbReference type="InterPro" id="IPR018000">
    <property type="entry name" value="Neurotransmitter_ion_chnl_CS"/>
</dbReference>
<dbReference type="InterPro" id="IPR006202">
    <property type="entry name" value="Neur_chan_lig-bd"/>
</dbReference>
<feature type="signal peptide" evidence="6">
    <location>
        <begin position="1"/>
        <end position="20"/>
    </location>
</feature>
<evidence type="ECO:0000256" key="5">
    <source>
        <dbReference type="ARBA" id="ARBA00023136"/>
    </source>
</evidence>
<dbReference type="GO" id="GO:0016020">
    <property type="term" value="C:membrane"/>
    <property type="evidence" value="ECO:0007669"/>
    <property type="project" value="UniProtKB-SubCell"/>
</dbReference>
<evidence type="ECO:0000313" key="9">
    <source>
        <dbReference type="EnsemblMetazoa" id="CLYHEMP025386.1"/>
    </source>
</evidence>
<dbReference type="PRINTS" id="PR00252">
    <property type="entry name" value="NRIONCHANNEL"/>
</dbReference>
<dbReference type="GO" id="GO:0005230">
    <property type="term" value="F:extracellular ligand-gated monoatomic ion channel activity"/>
    <property type="evidence" value="ECO:0007669"/>
    <property type="project" value="InterPro"/>
</dbReference>
<reference evidence="9" key="1">
    <citation type="submission" date="2021-01" db="UniProtKB">
        <authorList>
            <consortium name="EnsemblMetazoa"/>
        </authorList>
    </citation>
    <scope>IDENTIFICATION</scope>
</reference>
<proteinExistence type="inferred from homology"/>
<feature type="transmembrane region" description="Helical" evidence="6">
    <location>
        <begin position="235"/>
        <end position="259"/>
    </location>
</feature>
<keyword evidence="6" id="KW-0407">Ion channel</keyword>
<dbReference type="InterPro" id="IPR006029">
    <property type="entry name" value="Neurotrans-gated_channel_TM"/>
</dbReference>
<dbReference type="SUPFAM" id="SSF90112">
    <property type="entry name" value="Neurotransmitter-gated ion-channel transmembrane pore"/>
    <property type="match status" value="1"/>
</dbReference>
<keyword evidence="3 6" id="KW-0812">Transmembrane</keyword>
<dbReference type="Proteomes" id="UP000594262">
    <property type="component" value="Unplaced"/>
</dbReference>
<evidence type="ECO:0000256" key="2">
    <source>
        <dbReference type="ARBA" id="ARBA00009237"/>
    </source>
</evidence>
<comment type="subcellular location">
    <subcellularLocation>
        <location evidence="1">Membrane</location>
        <topology evidence="1">Multi-pass membrane protein</topology>
    </subcellularLocation>
</comment>
<dbReference type="FunFam" id="1.20.58.390:FF:000043">
    <property type="entry name" value="AcetylCholine Receptor"/>
    <property type="match status" value="1"/>
</dbReference>
<keyword evidence="4 6" id="KW-1133">Transmembrane helix</keyword>
<comment type="similarity">
    <text evidence="2">Belongs to the ligand-gated ion channel (TC 1.A.9) family. Acetylcholine receptor (TC 1.A.9.1) subfamily.</text>
</comment>
<feature type="transmembrane region" description="Helical" evidence="6">
    <location>
        <begin position="439"/>
        <end position="458"/>
    </location>
</feature>
<dbReference type="FunFam" id="2.70.170.10:FF:000016">
    <property type="entry name" value="Nicotinic acetylcholine receptor subunit"/>
    <property type="match status" value="1"/>
</dbReference>
<keyword evidence="6" id="KW-0406">Ion transport</keyword>
<evidence type="ECO:0000256" key="3">
    <source>
        <dbReference type="ARBA" id="ARBA00022692"/>
    </source>
</evidence>
<dbReference type="NCBIfam" id="TIGR00860">
    <property type="entry name" value="LIC"/>
    <property type="match status" value="1"/>
</dbReference>
<feature type="domain" description="Neurotransmitter-gated ion-channel ligand-binding" evidence="7">
    <location>
        <begin position="28"/>
        <end position="234"/>
    </location>
</feature>
<evidence type="ECO:0000256" key="1">
    <source>
        <dbReference type="ARBA" id="ARBA00004141"/>
    </source>
</evidence>
<dbReference type="InterPro" id="IPR006201">
    <property type="entry name" value="Neur_channel"/>
</dbReference>
<keyword evidence="6" id="KW-0813">Transport</keyword>
<dbReference type="Gene3D" id="1.20.58.390">
    <property type="entry name" value="Neurotransmitter-gated ion-channel transmembrane domain"/>
    <property type="match status" value="2"/>
</dbReference>
<organism evidence="9 10">
    <name type="scientific">Clytia hemisphaerica</name>
    <dbReference type="NCBI Taxonomy" id="252671"/>
    <lineage>
        <taxon>Eukaryota</taxon>
        <taxon>Metazoa</taxon>
        <taxon>Cnidaria</taxon>
        <taxon>Hydrozoa</taxon>
        <taxon>Hydroidolina</taxon>
        <taxon>Leptothecata</taxon>
        <taxon>Obeliida</taxon>
        <taxon>Clytiidae</taxon>
        <taxon>Clytia</taxon>
    </lineage>
</organism>
<dbReference type="GO" id="GO:0004888">
    <property type="term" value="F:transmembrane signaling receptor activity"/>
    <property type="evidence" value="ECO:0007669"/>
    <property type="project" value="InterPro"/>
</dbReference>
<dbReference type="Gene3D" id="2.70.170.10">
    <property type="entry name" value="Neurotransmitter-gated ion-channel ligand-binding domain"/>
    <property type="match status" value="1"/>
</dbReference>
<sequence length="460" mass="53117">MLLVLFKYFLLLTCVNQNTASKNGEYLLKEDLMSQYNNEVRPVLDYNDVLKLKFEVALQQIVEVDEKRESVALSVFFRQYWKDEHLVWNASHYNDVKSTNFDPQRLWVPDVTLYNVLGDVTAGQLNLLKTRLIVNNDGEVNWFSLGLLTGMCSMNIKYFPFDTQVCKFKFGLWSYHGLLVDIQPNRMDVDTNAYTNHSEWALGSAKHVRNVQYYGCCPEPYPDVTVEVVLKRRPLFYVLNLLLPMVLIGFLTLLAFFLPAESGERVSFAVTLLLAMTVFMLIVADMVPASSETIPLLGIFFTCVMIMMVMMVSSMCYILKLYLKTPAEGETIPNWMRRYVYDFLAVKLGYRKREDIAKTTDHNGNTDQERQSLVMKEQQMLLTDIPPASGVAGNGFTNERAEKLMEKNLHLMTKKMEDEEEERRVKNEFEICANVLDRVALIFFVFMFILITVVYLIATT</sequence>